<proteinExistence type="predicted"/>
<reference evidence="1" key="1">
    <citation type="submission" date="2021-11" db="EMBL/GenBank/DDBJ databases">
        <title>Fusarium solani-melongenae Genome sequencing and assembly.</title>
        <authorList>
            <person name="Xie S."/>
            <person name="Huang L."/>
            <person name="Zhang X."/>
        </authorList>
    </citation>
    <scope>NUCLEOTIDE SEQUENCE</scope>
    <source>
        <strain evidence="1">CRI 24-3</strain>
    </source>
</reference>
<keyword evidence="2" id="KW-1185">Reference proteome</keyword>
<gene>
    <name evidence="1" type="ORF">LCI18_014068</name>
</gene>
<dbReference type="EMBL" id="CP090040">
    <property type="protein sequence ID" value="UPL03134.1"/>
    <property type="molecule type" value="Genomic_DNA"/>
</dbReference>
<sequence length="420" mass="45793">MATIQHPHLGSITGKENDSVVEFLGLKYGSLRDRFAEASLFEDYGASTDTTSVGPSVAQKDFLPLEFRLLQHSLPGGQHLVSDTDGLRLNITTPQTLEGFKHLPVLVFIHGGNFASGSAMWPQYNMARLAKQSLDSGLPTVCVAINYRVGAPGFLISKEMVDAGIKGNRGLRDQRLALLWLRRHIAGFNGDPDNMTVVGHSAGAVQALRGPSHMSNIPQSSIFMLALGPRVAGIGAAFSESLDNSLADIPDAKEKILTRYGIKEQDDDAEVIQRILNFAHDAIFYVPAVALAKAWSGPAYVYHFNEPNPWDGPWKGRASHLTDIGFIFHNFDGYMTDAQRAVGARYASDLIEFANGNAPWPALGERNTARIYGPSVRGIIATTTELDSNATQRRTWAQEMLEDIGADRVNNAVHHFLAGQ</sequence>
<evidence type="ECO:0000313" key="2">
    <source>
        <dbReference type="Proteomes" id="UP000830768"/>
    </source>
</evidence>
<organism evidence="1 2">
    <name type="scientific">Fusarium solani subsp. cucurbitae</name>
    <name type="common">Neocosmosporum cucurbitae</name>
    <dbReference type="NCBI Taxonomy" id="2747967"/>
    <lineage>
        <taxon>Eukaryota</taxon>
        <taxon>Fungi</taxon>
        <taxon>Dikarya</taxon>
        <taxon>Ascomycota</taxon>
        <taxon>Pezizomycotina</taxon>
        <taxon>Sordariomycetes</taxon>
        <taxon>Hypocreomycetidae</taxon>
        <taxon>Hypocreales</taxon>
        <taxon>Nectriaceae</taxon>
        <taxon>Fusarium</taxon>
        <taxon>Fusarium solani species complex</taxon>
    </lineage>
</organism>
<dbReference type="Proteomes" id="UP000830768">
    <property type="component" value="Chromosome 12"/>
</dbReference>
<protein>
    <submittedName>
        <fullName evidence="1">Uncharacterized protein</fullName>
    </submittedName>
</protein>
<name>A0ACD3ZP62_FUSSC</name>
<evidence type="ECO:0000313" key="1">
    <source>
        <dbReference type="EMBL" id="UPL03134.1"/>
    </source>
</evidence>
<accession>A0ACD3ZP62</accession>